<evidence type="ECO:0000313" key="2">
    <source>
        <dbReference type="EMBL" id="EXL66184.1"/>
    </source>
</evidence>
<reference evidence="2" key="2">
    <citation type="submission" date="2012-05" db="EMBL/GenBank/DDBJ databases">
        <title>The Genome Annotation of Fusarium oxysporum PHW808.</title>
        <authorList>
            <consortium name="The Broad Institute Genomics Platform"/>
            <person name="Ma L.-J."/>
            <person name="Corby-Kistler H."/>
            <person name="Broz K."/>
            <person name="Gale L.R."/>
            <person name="Jonkers W."/>
            <person name="O'Donnell K."/>
            <person name="Ploetz R."/>
            <person name="Steinberg C."/>
            <person name="Schwartz D.C."/>
            <person name="VanEtten H."/>
            <person name="Zhou S."/>
            <person name="Young S.K."/>
            <person name="Zeng Q."/>
            <person name="Gargeya S."/>
            <person name="Fitzgerald M."/>
            <person name="Abouelleil A."/>
            <person name="Alvarado L."/>
            <person name="Chapman S.B."/>
            <person name="Gainer-Dewar J."/>
            <person name="Goldberg J."/>
            <person name="Griggs A."/>
            <person name="Gujja S."/>
            <person name="Hansen M."/>
            <person name="Howarth C."/>
            <person name="Imamovic A."/>
            <person name="Ireland A."/>
            <person name="Larimer J."/>
            <person name="McCowan C."/>
            <person name="Murphy C."/>
            <person name="Pearson M."/>
            <person name="Poon T.W."/>
            <person name="Priest M."/>
            <person name="Roberts A."/>
            <person name="Saif S."/>
            <person name="Shea T."/>
            <person name="Sykes S."/>
            <person name="Wortman J."/>
            <person name="Nusbaum C."/>
            <person name="Birren B."/>
        </authorList>
    </citation>
    <scope>NUCLEOTIDE SEQUENCE</scope>
    <source>
        <strain evidence="2">54008</strain>
    </source>
</reference>
<name>X0HYK7_FUSOX</name>
<dbReference type="OrthoDB" id="5098412at2759"/>
<feature type="compositionally biased region" description="Basic and acidic residues" evidence="1">
    <location>
        <begin position="212"/>
        <end position="221"/>
    </location>
</feature>
<feature type="compositionally biased region" description="Polar residues" evidence="1">
    <location>
        <begin position="227"/>
        <end position="237"/>
    </location>
</feature>
<dbReference type="HOGENOM" id="CLU_937023_0_0_1"/>
<proteinExistence type="predicted"/>
<protein>
    <submittedName>
        <fullName evidence="2">Uncharacterized protein</fullName>
    </submittedName>
</protein>
<sequence>MNVIAWDRTFEGADCQTLISLSDLPLQSSQPLYLGMHCDGHELKSSVSDENKLLSIVAALDRLFDQRAETVRFTDVSIRRWLRSRFPDRPYKAPFELVSQSTSERLYRGEFKRCICFWLRVWRLPMAISRSIVGRTLSRPQPSFAPWLHNEDPEPDADGEEDEEGGEDDENEEDGSDFFEFEDTASDTLASEDSSGEEDDSGSQRNTNSGYRDYDQGETRPQDYTVPPTQRNDSHNQAVDAVL</sequence>
<dbReference type="AlphaFoldDB" id="X0HYK7"/>
<dbReference type="EMBL" id="JH659058">
    <property type="protein sequence ID" value="EXL66184.1"/>
    <property type="molecule type" value="Genomic_DNA"/>
</dbReference>
<accession>X0HYK7</accession>
<organism evidence="2">
    <name type="scientific">Fusarium oxysporum f. sp. conglutinans race 2 54008</name>
    <dbReference type="NCBI Taxonomy" id="1089457"/>
    <lineage>
        <taxon>Eukaryota</taxon>
        <taxon>Fungi</taxon>
        <taxon>Dikarya</taxon>
        <taxon>Ascomycota</taxon>
        <taxon>Pezizomycotina</taxon>
        <taxon>Sordariomycetes</taxon>
        <taxon>Hypocreomycetidae</taxon>
        <taxon>Hypocreales</taxon>
        <taxon>Nectriaceae</taxon>
        <taxon>Fusarium</taxon>
        <taxon>Fusarium oxysporum species complex</taxon>
    </lineage>
</organism>
<feature type="compositionally biased region" description="Acidic residues" evidence="1">
    <location>
        <begin position="153"/>
        <end position="185"/>
    </location>
</feature>
<feature type="region of interest" description="Disordered" evidence="1">
    <location>
        <begin position="141"/>
        <end position="243"/>
    </location>
</feature>
<dbReference type="Proteomes" id="UP000030676">
    <property type="component" value="Unassembled WGS sequence"/>
</dbReference>
<gene>
    <name evidence="2" type="ORF">FOPG_17625</name>
</gene>
<evidence type="ECO:0000256" key="1">
    <source>
        <dbReference type="SAM" id="MobiDB-lite"/>
    </source>
</evidence>
<reference evidence="2" key="1">
    <citation type="submission" date="2011-11" db="EMBL/GenBank/DDBJ databases">
        <title>The Genome Sequence of Fusarium oxysporum PHW808.</title>
        <authorList>
            <consortium name="The Broad Institute Genome Sequencing Platform"/>
            <person name="Ma L.-J."/>
            <person name="Gale L.R."/>
            <person name="Schwartz D.C."/>
            <person name="Zhou S."/>
            <person name="Corby-Kistler H."/>
            <person name="Young S.K."/>
            <person name="Zeng Q."/>
            <person name="Gargeya S."/>
            <person name="Fitzgerald M."/>
            <person name="Haas B."/>
            <person name="Abouelleil A."/>
            <person name="Alvarado L."/>
            <person name="Arachchi H.M."/>
            <person name="Berlin A."/>
            <person name="Brown A."/>
            <person name="Chapman S.B."/>
            <person name="Chen Z."/>
            <person name="Dunbar C."/>
            <person name="Freedman E."/>
            <person name="Gearin G."/>
            <person name="Goldberg J."/>
            <person name="Griggs A."/>
            <person name="Gujja S."/>
            <person name="Heiman D."/>
            <person name="Howarth C."/>
            <person name="Larson L."/>
            <person name="Lui A."/>
            <person name="MacDonald P.J.P."/>
            <person name="Montmayeur A."/>
            <person name="Murphy C."/>
            <person name="Neiman D."/>
            <person name="Pearson M."/>
            <person name="Priest M."/>
            <person name="Roberts A."/>
            <person name="Saif S."/>
            <person name="Shea T."/>
            <person name="Shenoy N."/>
            <person name="Sisk P."/>
            <person name="Stolte C."/>
            <person name="Sykes S."/>
            <person name="Wortman J."/>
            <person name="Nusbaum C."/>
            <person name="Birren B."/>
        </authorList>
    </citation>
    <scope>NUCLEOTIDE SEQUENCE [LARGE SCALE GENOMIC DNA]</scope>
    <source>
        <strain evidence="2">54008</strain>
    </source>
</reference>